<evidence type="ECO:0000256" key="1">
    <source>
        <dbReference type="ARBA" id="ARBA00023015"/>
    </source>
</evidence>
<name>A0A6H0S230_9MYCO</name>
<evidence type="ECO:0000313" key="6">
    <source>
        <dbReference type="EMBL" id="QIV81264.1"/>
    </source>
</evidence>
<keyword evidence="2 4" id="KW-0238">DNA-binding</keyword>
<keyword evidence="1" id="KW-0805">Transcription regulation</keyword>
<evidence type="ECO:0000313" key="7">
    <source>
        <dbReference type="Proteomes" id="UP000501849"/>
    </source>
</evidence>
<keyword evidence="7" id="KW-1185">Reference proteome</keyword>
<dbReference type="GO" id="GO:0003700">
    <property type="term" value="F:DNA-binding transcription factor activity"/>
    <property type="evidence" value="ECO:0007669"/>
    <property type="project" value="TreeGrafter"/>
</dbReference>
<dbReference type="GO" id="GO:0000976">
    <property type="term" value="F:transcription cis-regulatory region binding"/>
    <property type="evidence" value="ECO:0007669"/>
    <property type="project" value="TreeGrafter"/>
</dbReference>
<dbReference type="RefSeq" id="WP_168141885.1">
    <property type="nucleotide sequence ID" value="NZ_CP038799.1"/>
</dbReference>
<feature type="DNA-binding region" description="H-T-H motif" evidence="4">
    <location>
        <begin position="29"/>
        <end position="48"/>
    </location>
</feature>
<evidence type="ECO:0000256" key="4">
    <source>
        <dbReference type="PROSITE-ProRule" id="PRU00335"/>
    </source>
</evidence>
<dbReference type="KEGG" id="mfre:EXE63_10465"/>
<evidence type="ECO:0000259" key="5">
    <source>
        <dbReference type="PROSITE" id="PS50977"/>
    </source>
</evidence>
<organism evidence="6 7">
    <name type="scientific">Mycolicibacterium frederiksbergense</name>
    <dbReference type="NCBI Taxonomy" id="117567"/>
    <lineage>
        <taxon>Bacteria</taxon>
        <taxon>Bacillati</taxon>
        <taxon>Actinomycetota</taxon>
        <taxon>Actinomycetes</taxon>
        <taxon>Mycobacteriales</taxon>
        <taxon>Mycobacteriaceae</taxon>
        <taxon>Mycolicibacterium</taxon>
    </lineage>
</organism>
<dbReference type="InterPro" id="IPR001647">
    <property type="entry name" value="HTH_TetR"/>
</dbReference>
<evidence type="ECO:0000256" key="2">
    <source>
        <dbReference type="ARBA" id="ARBA00023125"/>
    </source>
</evidence>
<sequence>MVRARGAARDRVVTVAVELFAEHGVQGTSLQMIADRIGVGKAAVYYQFRSKDEIVLAVLRPVFDDVARLIEAAESLPHSECRRDAAIEGVVDLMVRQRNAAFPFRRDRYIDHLVARHPELQAIADRFRALLLGPDHDYSTRVSLAVAVTGSYYCTTVSTLNDIAAPQLRTVLLSYFKRCLVPAQRAGAASGQPTEASRDAT</sequence>
<dbReference type="AlphaFoldDB" id="A0A6H0S230"/>
<dbReference type="Proteomes" id="UP000501849">
    <property type="component" value="Chromosome"/>
</dbReference>
<dbReference type="InterPro" id="IPR009057">
    <property type="entry name" value="Homeodomain-like_sf"/>
</dbReference>
<keyword evidence="3" id="KW-0804">Transcription</keyword>
<dbReference type="PROSITE" id="PS50977">
    <property type="entry name" value="HTH_TETR_2"/>
    <property type="match status" value="1"/>
</dbReference>
<gene>
    <name evidence="6" type="ORF">EXE63_10465</name>
</gene>
<dbReference type="PRINTS" id="PR00455">
    <property type="entry name" value="HTHTETR"/>
</dbReference>
<proteinExistence type="predicted"/>
<reference evidence="6 7" key="1">
    <citation type="submission" date="2019-04" db="EMBL/GenBank/DDBJ databases">
        <title>Draft, Whole-Genome Sequence of the Anthracene-degrading Mycobacterium frederiksbergense LB501T, Isolated from a Polycyclic Aromatic Hydrocarbon (PAH)-Contaminated Soil.</title>
        <authorList>
            <person name="Augelletti F."/>
        </authorList>
    </citation>
    <scope>NUCLEOTIDE SEQUENCE [LARGE SCALE GENOMIC DNA]</scope>
    <source>
        <strain evidence="6 7">LB 501T</strain>
    </source>
</reference>
<dbReference type="Pfam" id="PF00440">
    <property type="entry name" value="TetR_N"/>
    <property type="match status" value="1"/>
</dbReference>
<dbReference type="SUPFAM" id="SSF46689">
    <property type="entry name" value="Homeodomain-like"/>
    <property type="match status" value="1"/>
</dbReference>
<dbReference type="PANTHER" id="PTHR30055:SF234">
    <property type="entry name" value="HTH-TYPE TRANSCRIPTIONAL REGULATOR BETI"/>
    <property type="match status" value="1"/>
</dbReference>
<protein>
    <submittedName>
        <fullName evidence="6">TetR/AcrR family transcriptional regulator</fullName>
    </submittedName>
</protein>
<accession>A0A6H0S230</accession>
<dbReference type="Gene3D" id="1.10.357.10">
    <property type="entry name" value="Tetracycline Repressor, domain 2"/>
    <property type="match status" value="1"/>
</dbReference>
<dbReference type="EMBL" id="CP038799">
    <property type="protein sequence ID" value="QIV81264.1"/>
    <property type="molecule type" value="Genomic_DNA"/>
</dbReference>
<feature type="domain" description="HTH tetR-type" evidence="5">
    <location>
        <begin position="6"/>
        <end position="66"/>
    </location>
</feature>
<evidence type="ECO:0000256" key="3">
    <source>
        <dbReference type="ARBA" id="ARBA00023163"/>
    </source>
</evidence>
<dbReference type="InterPro" id="IPR050109">
    <property type="entry name" value="HTH-type_TetR-like_transc_reg"/>
</dbReference>
<dbReference type="PANTHER" id="PTHR30055">
    <property type="entry name" value="HTH-TYPE TRANSCRIPTIONAL REGULATOR RUTR"/>
    <property type="match status" value="1"/>
</dbReference>